<comment type="cofactor">
    <cofactor evidence="1">
        <name>FAD</name>
        <dbReference type="ChEBI" id="CHEBI:57692"/>
    </cofactor>
</comment>
<evidence type="ECO:0000313" key="8">
    <source>
        <dbReference type="Proteomes" id="UP000436138"/>
    </source>
</evidence>
<dbReference type="Gene3D" id="3.30.465.10">
    <property type="match status" value="1"/>
</dbReference>
<dbReference type="GO" id="GO:0016491">
    <property type="term" value="F:oxidoreductase activity"/>
    <property type="evidence" value="ECO:0007669"/>
    <property type="project" value="UniProtKB-KW"/>
</dbReference>
<keyword evidence="4" id="KW-0274">FAD</keyword>
<dbReference type="InterPro" id="IPR006093">
    <property type="entry name" value="Oxy_OxRdtase_FAD_BS"/>
</dbReference>
<reference evidence="7 8" key="1">
    <citation type="submission" date="2019-12" db="EMBL/GenBank/DDBJ databases">
        <title>Streptomyces sp. strain T44 isolated from rhizosphere soil of Broussonetia papyrifera.</title>
        <authorList>
            <person name="Mo P."/>
        </authorList>
    </citation>
    <scope>NUCLEOTIDE SEQUENCE [LARGE SCALE GENOMIC DNA]</scope>
    <source>
        <strain evidence="7 8">T44</strain>
    </source>
</reference>
<dbReference type="Pfam" id="PF08031">
    <property type="entry name" value="BBE"/>
    <property type="match status" value="1"/>
</dbReference>
<name>A0A6I6MU32_9ACTN</name>
<dbReference type="GO" id="GO:0071949">
    <property type="term" value="F:FAD binding"/>
    <property type="evidence" value="ECO:0007669"/>
    <property type="project" value="InterPro"/>
</dbReference>
<dbReference type="PANTHER" id="PTHR42973:SF39">
    <property type="entry name" value="FAD-BINDING PCMH-TYPE DOMAIN-CONTAINING PROTEIN"/>
    <property type="match status" value="1"/>
</dbReference>
<evidence type="ECO:0000256" key="3">
    <source>
        <dbReference type="ARBA" id="ARBA00022630"/>
    </source>
</evidence>
<dbReference type="Gene3D" id="3.40.462.20">
    <property type="match status" value="1"/>
</dbReference>
<dbReference type="PROSITE" id="PS51387">
    <property type="entry name" value="FAD_PCMH"/>
    <property type="match status" value="1"/>
</dbReference>
<dbReference type="InterPro" id="IPR012951">
    <property type="entry name" value="BBE"/>
</dbReference>
<dbReference type="AlphaFoldDB" id="A0A6I6MU32"/>
<evidence type="ECO:0000256" key="2">
    <source>
        <dbReference type="ARBA" id="ARBA00005466"/>
    </source>
</evidence>
<dbReference type="InterPro" id="IPR006094">
    <property type="entry name" value="Oxid_FAD_bind_N"/>
</dbReference>
<dbReference type="RefSeq" id="WP_158919560.1">
    <property type="nucleotide sequence ID" value="NZ_CP047020.1"/>
</dbReference>
<evidence type="ECO:0000259" key="6">
    <source>
        <dbReference type="PROSITE" id="PS51387"/>
    </source>
</evidence>
<evidence type="ECO:0000256" key="5">
    <source>
        <dbReference type="ARBA" id="ARBA00023002"/>
    </source>
</evidence>
<dbReference type="InterPro" id="IPR016167">
    <property type="entry name" value="FAD-bd_PCMH_sub1"/>
</dbReference>
<dbReference type="Proteomes" id="UP000436138">
    <property type="component" value="Chromosome"/>
</dbReference>
<dbReference type="PROSITE" id="PS00862">
    <property type="entry name" value="OX2_COVAL_FAD"/>
    <property type="match status" value="1"/>
</dbReference>
<dbReference type="Gene3D" id="3.30.43.10">
    <property type="entry name" value="Uridine Diphospho-n-acetylenolpyruvylglucosamine Reductase, domain 2"/>
    <property type="match status" value="1"/>
</dbReference>
<feature type="domain" description="FAD-binding PCMH-type" evidence="6">
    <location>
        <begin position="41"/>
        <end position="211"/>
    </location>
</feature>
<accession>A0A6I6MU32</accession>
<dbReference type="KEGG" id="sbro:GQF42_11650"/>
<comment type="similarity">
    <text evidence="2">Belongs to the oxygen-dependent FAD-linked oxidoreductase family.</text>
</comment>
<dbReference type="EMBL" id="CP047020">
    <property type="protein sequence ID" value="QHA03843.1"/>
    <property type="molecule type" value="Genomic_DNA"/>
</dbReference>
<evidence type="ECO:0000313" key="7">
    <source>
        <dbReference type="EMBL" id="QHA03843.1"/>
    </source>
</evidence>
<dbReference type="SUPFAM" id="SSF56176">
    <property type="entry name" value="FAD-binding/transporter-associated domain-like"/>
    <property type="match status" value="1"/>
</dbReference>
<dbReference type="InterPro" id="IPR036318">
    <property type="entry name" value="FAD-bd_PCMH-like_sf"/>
</dbReference>
<dbReference type="Pfam" id="PF01565">
    <property type="entry name" value="FAD_binding_4"/>
    <property type="match status" value="1"/>
</dbReference>
<proteinExistence type="inferred from homology"/>
<evidence type="ECO:0000256" key="1">
    <source>
        <dbReference type="ARBA" id="ARBA00001974"/>
    </source>
</evidence>
<dbReference type="InterPro" id="IPR050416">
    <property type="entry name" value="FAD-linked_Oxidoreductase"/>
</dbReference>
<keyword evidence="8" id="KW-1185">Reference proteome</keyword>
<protein>
    <submittedName>
        <fullName evidence="7">FAD-binding protein</fullName>
    </submittedName>
</protein>
<dbReference type="InterPro" id="IPR016166">
    <property type="entry name" value="FAD-bd_PCMH"/>
</dbReference>
<keyword evidence="3" id="KW-0285">Flavoprotein</keyword>
<dbReference type="PANTHER" id="PTHR42973">
    <property type="entry name" value="BINDING OXIDOREDUCTASE, PUTATIVE (AFU_ORTHOLOGUE AFUA_1G17690)-RELATED"/>
    <property type="match status" value="1"/>
</dbReference>
<dbReference type="InterPro" id="IPR016169">
    <property type="entry name" value="FAD-bd_PCMH_sub2"/>
</dbReference>
<evidence type="ECO:0000256" key="4">
    <source>
        <dbReference type="ARBA" id="ARBA00022827"/>
    </source>
</evidence>
<sequence length="460" mass="48914">MTSPSKARTALTALREDLSGEVFAPGDAGYDEARTVFNALVDRHPAVIARCADVADVVRAVRFGRELDLHIAVRGGGHGMSGAAVGDGALVVDLRRMHRVTVDPADEAVRVEGGTTMSRLDRAAQPYGLATTGCRESSTGVAGFVLGGGTGWLDRAFGLAVDNLIGVELVSADAERVHANADENPELFWALHGGGGNFGVATALTLELHELPEFAVALLLYRPESGPRVVRAFREILTTGPDEAGGAVLYLTGPPARYVPEQLVGRPLCAALLTYAGREEHLRRLAEPLLALPHEAQLVGAVPYADAQCLLDAAPGMRTHWSAECPSGLPDELVDVFCARAGALPVPSGSRHVLFPQGGAVAAGPRGFPVPFRDAPWLVHPFGSWADPADDERCTAWVRAALADVRPWSTGAACLNLIGDEGPERVRAGLGAGNILRLEKIKRRWDPDNVFRFDRNVRPV</sequence>
<gene>
    <name evidence="7" type="ORF">GQF42_11650</name>
</gene>
<organism evidence="7 8">
    <name type="scientific">Streptomyces broussonetiae</name>
    <dbReference type="NCBI Taxonomy" id="2686304"/>
    <lineage>
        <taxon>Bacteria</taxon>
        <taxon>Bacillati</taxon>
        <taxon>Actinomycetota</taxon>
        <taxon>Actinomycetes</taxon>
        <taxon>Kitasatosporales</taxon>
        <taxon>Streptomycetaceae</taxon>
        <taxon>Streptomyces</taxon>
    </lineage>
</organism>
<keyword evidence="5" id="KW-0560">Oxidoreductase</keyword>